<reference evidence="1 2" key="1">
    <citation type="submission" date="2016-08" db="EMBL/GenBank/DDBJ databases">
        <title>A Parts List for Fungal Cellulosomes Revealed by Comparative Genomics.</title>
        <authorList>
            <consortium name="DOE Joint Genome Institute"/>
            <person name="Haitjema C.H."/>
            <person name="Gilmore S.P."/>
            <person name="Henske J.K."/>
            <person name="Solomon K.V."/>
            <person name="De Groot R."/>
            <person name="Kuo A."/>
            <person name="Mondo S.J."/>
            <person name="Salamov A.A."/>
            <person name="Labutti K."/>
            <person name="Zhao Z."/>
            <person name="Chiniquy J."/>
            <person name="Barry K."/>
            <person name="Brewer H.M."/>
            <person name="Purvine S.O."/>
            <person name="Wright A.T."/>
            <person name="Boxma B."/>
            <person name="Van Alen T."/>
            <person name="Hackstein J.H."/>
            <person name="Baker S.E."/>
            <person name="Grigoriev I.V."/>
            <person name="O'Malley M.A."/>
        </authorList>
    </citation>
    <scope>NUCLEOTIDE SEQUENCE [LARGE SCALE GENOMIC DNA]</scope>
    <source>
        <strain evidence="1 2">G1</strain>
    </source>
</reference>
<gene>
    <name evidence="1" type="ORF">LY90DRAFT_508454</name>
</gene>
<dbReference type="EMBL" id="MCOG01000097">
    <property type="protein sequence ID" value="ORY50625.1"/>
    <property type="molecule type" value="Genomic_DNA"/>
</dbReference>
<evidence type="ECO:0000313" key="2">
    <source>
        <dbReference type="Proteomes" id="UP000193920"/>
    </source>
</evidence>
<proteinExistence type="predicted"/>
<accession>A0A1Y2CWA5</accession>
<dbReference type="Proteomes" id="UP000193920">
    <property type="component" value="Unassembled WGS sequence"/>
</dbReference>
<evidence type="ECO:0000313" key="1">
    <source>
        <dbReference type="EMBL" id="ORY50625.1"/>
    </source>
</evidence>
<protein>
    <submittedName>
        <fullName evidence="1">Uncharacterized protein</fullName>
    </submittedName>
</protein>
<dbReference type="OrthoDB" id="2162799at2759"/>
<name>A0A1Y2CWA5_9FUNG</name>
<comment type="caution">
    <text evidence="1">The sequence shown here is derived from an EMBL/GenBank/DDBJ whole genome shotgun (WGS) entry which is preliminary data.</text>
</comment>
<keyword evidence="2" id="KW-1185">Reference proteome</keyword>
<sequence>MEYELNEQNIKNVKLNTLFYNTINTLTNALEELLQSKKIQEVYGKIYNSSITYDSKKMNYRKHPKNNFKFSFNKQYKIKPSNSILSKRKRHYEDIIYKESKSQRLSNYLSNHLREMNVQSYPDSHFQAEKNSKLNYDQKKYYDNENFNKNSPLLTQNQQQKYNLNLLKDKNVVNDLNGKFNYDLYINRSVESLYQWMEYQKEKLGMNEEEYKKEWEQKKKKLEYNISIFENSVLKDSYDDMRSIIQEIILTLEFLSGGCVEELQDLIPAWKNSHYYIFSALNYIQIIEDMKEFISTSYEMNESLDIFIFNLKEMIKDKKEKYGDILKTNGKYWRSMCFPFNENLILEVKNRIYSYLYISHLKINQILDENNIYQCNYDPKNIHSLYLLKSNNIIILNSSTSKTKNEAQYFALFENCIQILKILNITCNKNSEIFFNMLNINVTNKYNSGQFNPFNKFDDIYDQIEFDNDQYLLKLRKLSELLPQIITELGINLFLQIPNINNISRIKMSISLSYKYIKAISEIIAINLEKINEIRRQERHDKEEFIFNNITNTLNLQNETTLSKEQNTKNFNFDDSDGLILNSTSSSCSSYIDNSFDFDWRVSNKNSIINDAKVNDTIRYYLKINYDEIHRIQQIQEFIDESN</sequence>
<organism evidence="1 2">
    <name type="scientific">Neocallimastix californiae</name>
    <dbReference type="NCBI Taxonomy" id="1754190"/>
    <lineage>
        <taxon>Eukaryota</taxon>
        <taxon>Fungi</taxon>
        <taxon>Fungi incertae sedis</taxon>
        <taxon>Chytridiomycota</taxon>
        <taxon>Chytridiomycota incertae sedis</taxon>
        <taxon>Neocallimastigomycetes</taxon>
        <taxon>Neocallimastigales</taxon>
        <taxon>Neocallimastigaceae</taxon>
        <taxon>Neocallimastix</taxon>
    </lineage>
</organism>
<dbReference type="STRING" id="1754190.A0A1Y2CWA5"/>
<dbReference type="AlphaFoldDB" id="A0A1Y2CWA5"/>